<keyword evidence="2" id="KW-0032">Aminotransferase</keyword>
<comment type="similarity">
    <text evidence="1">Belongs to the class-IV pyridoxal-phosphate-dependent aminotransferase family.</text>
</comment>
<dbReference type="EC" id="2.6.1.21" evidence="2"/>
<dbReference type="KEGG" id="ckw:CKALI_02120"/>
<dbReference type="Gene3D" id="3.30.470.10">
    <property type="match status" value="1"/>
</dbReference>
<evidence type="ECO:0000313" key="2">
    <source>
        <dbReference type="EMBL" id="QGU01322.1"/>
    </source>
</evidence>
<sequence length="261" mass="28562">MLFWDDAAVTRGDGVFESIKIVDGKPVNLERHLDRFVRSATLLGLDAPIREHWAAATKEAAVQWAEKYGEGEAACTWTMSRGRASRPHIPSTWLVVKPIGKDILRQRAEGVKVLTGPRGYQLTETPPWSISGAKTLAYAENMAALRYAREKGYDDVIFTDGEQVLEGATSTIITLRGNKVRTPQPGGPVLPGTTQARLFTAAEKAGLSCKEKPMYLGDLLKADQVWLVSSTRGPVLVTQLDQHVLKPSGDLKAIRKLLSEG</sequence>
<dbReference type="PANTHER" id="PTHR42743:SF11">
    <property type="entry name" value="AMINODEOXYCHORISMATE LYASE"/>
    <property type="match status" value="1"/>
</dbReference>
<dbReference type="PANTHER" id="PTHR42743">
    <property type="entry name" value="AMINO-ACID AMINOTRANSFERASE"/>
    <property type="match status" value="1"/>
</dbReference>
<organism evidence="2 3">
    <name type="scientific">Corynebacterium kalinowskii</name>
    <dbReference type="NCBI Taxonomy" id="2675216"/>
    <lineage>
        <taxon>Bacteria</taxon>
        <taxon>Bacillati</taxon>
        <taxon>Actinomycetota</taxon>
        <taxon>Actinomycetes</taxon>
        <taxon>Mycobacteriales</taxon>
        <taxon>Corynebacteriaceae</taxon>
        <taxon>Corynebacterium</taxon>
    </lineage>
</organism>
<reference evidence="3" key="1">
    <citation type="submission" date="2019-11" db="EMBL/GenBank/DDBJ databases">
        <title>Complete genome sequence of Corynebacterium kalinowskii 1959, a novel Corynebacterium species isolated from soil of a small paddock in Vilsendorf, Germany.</title>
        <authorList>
            <person name="Schaffert L."/>
            <person name="Ruwe M."/>
            <person name="Milse J."/>
            <person name="Hanuschka K."/>
            <person name="Ortseifen V."/>
            <person name="Droste J."/>
            <person name="Brandt D."/>
            <person name="Schlueter L."/>
            <person name="Kutter Y."/>
            <person name="Vinke S."/>
            <person name="Viehoefer P."/>
            <person name="Jacob L."/>
            <person name="Luebke N.-C."/>
            <person name="Schulte-Berndt E."/>
            <person name="Hain C."/>
            <person name="Linder M."/>
            <person name="Schmidt P."/>
            <person name="Wollenschlaeger L."/>
            <person name="Luttermann T."/>
            <person name="Thieme E."/>
            <person name="Hassa J."/>
            <person name="Haak M."/>
            <person name="Wittchen M."/>
            <person name="Mentz A."/>
            <person name="Persicke M."/>
            <person name="Busche T."/>
            <person name="Ruckert C."/>
        </authorList>
    </citation>
    <scope>NUCLEOTIDE SEQUENCE [LARGE SCALE GENOMIC DNA]</scope>
    <source>
        <strain evidence="3">1959</strain>
    </source>
</reference>
<dbReference type="GO" id="GO:0005829">
    <property type="term" value="C:cytosol"/>
    <property type="evidence" value="ECO:0007669"/>
    <property type="project" value="TreeGrafter"/>
</dbReference>
<evidence type="ECO:0000313" key="3">
    <source>
        <dbReference type="Proteomes" id="UP000427071"/>
    </source>
</evidence>
<accession>A0A6B8V884</accession>
<dbReference type="InterPro" id="IPR001544">
    <property type="entry name" value="Aminotrans_IV"/>
</dbReference>
<dbReference type="GO" id="GO:0047810">
    <property type="term" value="F:D-alanine-2-oxoglutarate aminotransferase activity"/>
    <property type="evidence" value="ECO:0007669"/>
    <property type="project" value="UniProtKB-EC"/>
</dbReference>
<dbReference type="SUPFAM" id="SSF56752">
    <property type="entry name" value="D-aminoacid aminotransferase-like PLP-dependent enzymes"/>
    <property type="match status" value="1"/>
</dbReference>
<dbReference type="NCBIfam" id="NF005886">
    <property type="entry name" value="PRK07849.1-1"/>
    <property type="match status" value="1"/>
</dbReference>
<dbReference type="InterPro" id="IPR043132">
    <property type="entry name" value="BCAT-like_C"/>
</dbReference>
<dbReference type="Proteomes" id="UP000427071">
    <property type="component" value="Chromosome"/>
</dbReference>
<dbReference type="InterPro" id="IPR036038">
    <property type="entry name" value="Aminotransferase-like"/>
</dbReference>
<dbReference type="InterPro" id="IPR050571">
    <property type="entry name" value="Class-IV_PLP-Dep_Aminotrnsfr"/>
</dbReference>
<evidence type="ECO:0000256" key="1">
    <source>
        <dbReference type="ARBA" id="ARBA00009320"/>
    </source>
</evidence>
<name>A0A6B8V884_9CORY</name>
<dbReference type="InterPro" id="IPR043131">
    <property type="entry name" value="BCAT-like_N"/>
</dbReference>
<dbReference type="Gene3D" id="3.20.10.10">
    <property type="entry name" value="D-amino Acid Aminotransferase, subunit A, domain 2"/>
    <property type="match status" value="1"/>
</dbReference>
<dbReference type="GO" id="GO:0046394">
    <property type="term" value="P:carboxylic acid biosynthetic process"/>
    <property type="evidence" value="ECO:0007669"/>
    <property type="project" value="UniProtKB-ARBA"/>
</dbReference>
<dbReference type="AlphaFoldDB" id="A0A6B8V884"/>
<proteinExistence type="inferred from homology"/>
<keyword evidence="3" id="KW-1185">Reference proteome</keyword>
<keyword evidence="2" id="KW-0808">Transferase</keyword>
<gene>
    <name evidence="2" type="primary">dat</name>
    <name evidence="2" type="ORF">CKALI_02120</name>
</gene>
<dbReference type="Pfam" id="PF01063">
    <property type="entry name" value="Aminotran_4"/>
    <property type="match status" value="1"/>
</dbReference>
<protein>
    <submittedName>
        <fullName evidence="2">D-alanine aminotransferase</fullName>
        <ecNumber evidence="2">2.6.1.21</ecNumber>
    </submittedName>
</protein>
<dbReference type="EMBL" id="CP046452">
    <property type="protein sequence ID" value="QGU01322.1"/>
    <property type="molecule type" value="Genomic_DNA"/>
</dbReference>